<dbReference type="InterPro" id="IPR000209">
    <property type="entry name" value="Peptidase_S8/S53_dom"/>
</dbReference>
<dbReference type="PANTHER" id="PTHR35186">
    <property type="entry name" value="ANK_REP_REGION DOMAIN-CONTAINING PROTEIN"/>
    <property type="match status" value="1"/>
</dbReference>
<evidence type="ECO:0000313" key="5">
    <source>
        <dbReference type="Proteomes" id="UP001174694"/>
    </source>
</evidence>
<dbReference type="InterPro" id="IPR036852">
    <property type="entry name" value="Peptidase_S8/S53_dom_sf"/>
</dbReference>
<comment type="caution">
    <text evidence="4">The sequence shown here is derived from an EMBL/GenBank/DDBJ whole genome shotgun (WGS) entry which is preliminary data.</text>
</comment>
<evidence type="ECO:0000313" key="4">
    <source>
        <dbReference type="EMBL" id="KAJ9156211.1"/>
    </source>
</evidence>
<dbReference type="CDD" id="cd00306">
    <property type="entry name" value="Peptidases_S8_S53"/>
    <property type="match status" value="1"/>
</dbReference>
<proteinExistence type="predicted"/>
<reference evidence="4" key="1">
    <citation type="submission" date="2022-07" db="EMBL/GenBank/DDBJ databases">
        <title>Fungi with potential for degradation of polypropylene.</title>
        <authorList>
            <person name="Gostincar C."/>
        </authorList>
    </citation>
    <scope>NUCLEOTIDE SEQUENCE</scope>
    <source>
        <strain evidence="4">EXF-13308</strain>
    </source>
</reference>
<feature type="domain" description="Peptidase S8/S53" evidence="2">
    <location>
        <begin position="621"/>
        <end position="828"/>
    </location>
</feature>
<protein>
    <submittedName>
        <fullName evidence="4">Subtilisin-like protein</fullName>
    </submittedName>
</protein>
<dbReference type="Pfam" id="PF24476">
    <property type="entry name" value="DUF7580"/>
    <property type="match status" value="1"/>
</dbReference>
<dbReference type="Proteomes" id="UP001174694">
    <property type="component" value="Unassembled WGS sequence"/>
</dbReference>
<evidence type="ECO:0000256" key="1">
    <source>
        <dbReference type="SAM" id="MobiDB-lite"/>
    </source>
</evidence>
<feature type="region of interest" description="Disordered" evidence="1">
    <location>
        <begin position="166"/>
        <end position="197"/>
    </location>
</feature>
<dbReference type="EMBL" id="JANBVO010000002">
    <property type="protein sequence ID" value="KAJ9156211.1"/>
    <property type="molecule type" value="Genomic_DNA"/>
</dbReference>
<dbReference type="Pfam" id="PF00082">
    <property type="entry name" value="Peptidase_S8"/>
    <property type="match status" value="1"/>
</dbReference>
<name>A0AA38SAT8_9PEZI</name>
<feature type="compositionally biased region" description="Acidic residues" evidence="1">
    <location>
        <begin position="172"/>
        <end position="194"/>
    </location>
</feature>
<dbReference type="SUPFAM" id="SSF52743">
    <property type="entry name" value="Subtilisin-like"/>
    <property type="match status" value="1"/>
</dbReference>
<feature type="region of interest" description="Disordered" evidence="1">
    <location>
        <begin position="547"/>
        <end position="586"/>
    </location>
</feature>
<accession>A0AA38SAT8</accession>
<dbReference type="PANTHER" id="PTHR35186:SF4">
    <property type="entry name" value="PRION-INHIBITION AND PROPAGATION HELO DOMAIN-CONTAINING PROTEIN"/>
    <property type="match status" value="1"/>
</dbReference>
<dbReference type="AlphaFoldDB" id="A0AA38SAT8"/>
<gene>
    <name evidence="4" type="ORF">NKR23_g1048</name>
</gene>
<evidence type="ECO:0000259" key="3">
    <source>
        <dbReference type="Pfam" id="PF24476"/>
    </source>
</evidence>
<organism evidence="4 5">
    <name type="scientific">Pleurostoma richardsiae</name>
    <dbReference type="NCBI Taxonomy" id="41990"/>
    <lineage>
        <taxon>Eukaryota</taxon>
        <taxon>Fungi</taxon>
        <taxon>Dikarya</taxon>
        <taxon>Ascomycota</taxon>
        <taxon>Pezizomycotina</taxon>
        <taxon>Sordariomycetes</taxon>
        <taxon>Sordariomycetidae</taxon>
        <taxon>Calosphaeriales</taxon>
        <taxon>Pleurostomataceae</taxon>
        <taxon>Pleurostoma</taxon>
    </lineage>
</organism>
<feature type="compositionally biased region" description="Basic and acidic residues" evidence="1">
    <location>
        <begin position="552"/>
        <end position="563"/>
    </location>
</feature>
<dbReference type="GO" id="GO:0006508">
    <property type="term" value="P:proteolysis"/>
    <property type="evidence" value="ECO:0007669"/>
    <property type="project" value="InterPro"/>
</dbReference>
<keyword evidence="5" id="KW-1185">Reference proteome</keyword>
<dbReference type="Gene3D" id="3.40.50.200">
    <property type="entry name" value="Peptidase S8/S53 domain"/>
    <property type="match status" value="1"/>
</dbReference>
<feature type="domain" description="DUF7580" evidence="3">
    <location>
        <begin position="320"/>
        <end position="499"/>
    </location>
</feature>
<dbReference type="GO" id="GO:0004252">
    <property type="term" value="F:serine-type endopeptidase activity"/>
    <property type="evidence" value="ECO:0007669"/>
    <property type="project" value="InterPro"/>
</dbReference>
<sequence length="925" mass="103444">MATISAGELNLLEFADKVTWKLLNFSFTLWEDDTTLQFGRKLSAELLLIKDWLATNRQVAKVQNDEKLQRRVATLLRNLERICSWTPPGKNRVEVQVPLSRQSISQVEGSTVYPNAALLLIPEATIPPGIQDFARLGPQGHQDSLIFTLKQFIKGSRDVKQQVTTAASSIEESGEVPEEDLAFQDSDSSSDEFDNSSSKPSSYYALSESSTVPAVKFHVLFLDHPHDPKLERACHWQYTKISVTRPAKIRFEDRSVKKTKANPVEECEYGFCGLISSQEPISLPLIVSKGQLSFKHPRQYPGGFDLGTPSTPLTNIVKLHGEQFTQKMRLILSYLLAKAVWQFYESEWMTRNWTKDAVHFMFESRAGERGIFVDGPFLHTSFIEELDGRDTNERMRIHKFPKILALGIMLIELELRVKIEDCRKPNSVRPDGTLSINADAIAAEQLIKDKKMWRNTIGGLKDVIQICLKPSKFERYRKDVQGQRKQLYKHIVRPLQKLCERAFQGDLEVAPVLLPTLTGEHDADSEASIQDLLDMYQYEISLSQPAPLTDGLRTRSADADRQLSRPTLGPKSMSEQLPLANGDGSMSADGTIATSDTWFELLDGLNSLLRARPGETDDSYKAVRVAVIDTGIDSKYASQIAKYKDYVTETETMTDLTSHGTSIVRLILKTLNKARIYVVRVAERDRMNDDTIISKTQARTAEAIRYATTKWEVDIITLASGFESDNDDMRKAIVEAKAKDVLVFAAASNYGNVKRIAFPARLHYDVMCMFSTNASVKHSQFNPQPSPKLTHNLAVFGEGVQLGPSEPKLMGTSFSTAVGAGLAARLIDFSRHKDSRENLGPELPYLKLVDGMSSVFARMAGGGADNGYHCVAPWRLLEDLDRADIDIILQKQTLVINIPKSILVGGVGIVPRVLRCKVRPFRDGG</sequence>
<dbReference type="InterPro" id="IPR056002">
    <property type="entry name" value="DUF7580"/>
</dbReference>
<evidence type="ECO:0000259" key="2">
    <source>
        <dbReference type="Pfam" id="PF00082"/>
    </source>
</evidence>